<dbReference type="PANTHER" id="PTHR11157:SF169">
    <property type="entry name" value="ELONGATION OF FATTY ACIDS PROTEIN"/>
    <property type="match status" value="1"/>
</dbReference>
<dbReference type="GO" id="GO:0005789">
    <property type="term" value="C:endoplasmic reticulum membrane"/>
    <property type="evidence" value="ECO:0007669"/>
    <property type="project" value="TreeGrafter"/>
</dbReference>
<reference evidence="11" key="1">
    <citation type="submission" date="2016-04" db="EMBL/GenBank/DDBJ databases">
        <authorList>
            <person name="Evans L.H."/>
            <person name="Alamgir A."/>
            <person name="Owens N."/>
            <person name="Weber N.D."/>
            <person name="Virtaneva K."/>
            <person name="Barbian K."/>
            <person name="Babar A."/>
            <person name="Rosenke K."/>
        </authorList>
    </citation>
    <scope>NUCLEOTIDE SEQUENCE</scope>
    <source>
        <strain evidence="11">UB2112</strain>
    </source>
</reference>
<comment type="catalytic activity">
    <reaction evidence="10">
        <text>an acyl-CoA + malonyl-CoA + H(+) = a 3-oxoacyl-CoA + CO2 + CoA</text>
        <dbReference type="Rhea" id="RHEA:50252"/>
        <dbReference type="ChEBI" id="CHEBI:15378"/>
        <dbReference type="ChEBI" id="CHEBI:16526"/>
        <dbReference type="ChEBI" id="CHEBI:57287"/>
        <dbReference type="ChEBI" id="CHEBI:57384"/>
        <dbReference type="ChEBI" id="CHEBI:58342"/>
        <dbReference type="ChEBI" id="CHEBI:90726"/>
    </reaction>
    <physiologicalReaction direction="left-to-right" evidence="10">
        <dbReference type="Rhea" id="RHEA:50253"/>
    </physiologicalReaction>
</comment>
<evidence type="ECO:0000256" key="10">
    <source>
        <dbReference type="RuleBase" id="RU361115"/>
    </source>
</evidence>
<evidence type="ECO:0000313" key="11">
    <source>
        <dbReference type="EMBL" id="SAM83155.1"/>
    </source>
</evidence>
<evidence type="ECO:0000256" key="1">
    <source>
        <dbReference type="ARBA" id="ARBA00004141"/>
    </source>
</evidence>
<dbReference type="InterPro" id="IPR002076">
    <property type="entry name" value="ELO_fam"/>
</dbReference>
<dbReference type="GO" id="GO:0042761">
    <property type="term" value="P:very long-chain fatty acid biosynthetic process"/>
    <property type="evidence" value="ECO:0007669"/>
    <property type="project" value="TreeGrafter"/>
</dbReference>
<protein>
    <recommendedName>
        <fullName evidence="10">Elongation of fatty acids protein</fullName>
        <ecNumber evidence="10">2.3.1.-</ecNumber>
    </recommendedName>
</protein>
<dbReference type="Proteomes" id="UP000658997">
    <property type="component" value="Unassembled WGS sequence"/>
</dbReference>
<evidence type="ECO:0000313" key="12">
    <source>
        <dbReference type="EMBL" id="SYW75562.1"/>
    </source>
</evidence>
<keyword evidence="4 10" id="KW-0812">Transmembrane</keyword>
<reference evidence="12" key="3">
    <citation type="submission" date="2018-08" db="EMBL/GenBank/DDBJ databases">
        <authorList>
            <person name="Guldener U."/>
        </authorList>
    </citation>
    <scope>NUCLEOTIDE SEQUENCE</scope>
    <source>
        <strain evidence="12">UB2</strain>
    </source>
</reference>
<evidence type="ECO:0000256" key="8">
    <source>
        <dbReference type="ARBA" id="ARBA00023136"/>
    </source>
</evidence>
<keyword evidence="2 10" id="KW-0444">Lipid biosynthesis</keyword>
<evidence type="ECO:0000256" key="9">
    <source>
        <dbReference type="ARBA" id="ARBA00023160"/>
    </source>
</evidence>
<sequence length="364" mass="41285">MSTFFGLKAKPYPLDPAFPGSTPWETLWAPYPRYPNDDKLFRKALPPSVYNATLTPWLPLGFSLAYYFVAHAANAIVTSDGNKDYTKAPGLLAKVLRFLILIHNAALALYSGWTWAMMFPYVVDFFIQGWRAARMDGVKLALCSMPTNCPHLGKYAYNFYLSKYYEVFDSLILLLKGKRVSNLQSYHHAGAIICMWIAYRYQSQAVWVFCLFNSFVHTCMYTYYFCAAMRWPFPRAVKRNLTTMQIAQIASGTLLTNLYLLIKLDPTAVLNAYKANNVSSWFQPAASRGQSVFIHALARAASSEPTTCMQTTGAEIALHLNTMYMFPLLALFFNFFMRSYLQKSPSAKNGDVKKALRAINGKEK</sequence>
<evidence type="ECO:0000313" key="14">
    <source>
        <dbReference type="Proteomes" id="UP000658997"/>
    </source>
</evidence>
<dbReference type="Proteomes" id="UP000179920">
    <property type="component" value="Chromosome IX"/>
</dbReference>
<keyword evidence="14" id="KW-1185">Reference proteome</keyword>
<dbReference type="GO" id="GO:0009922">
    <property type="term" value="F:fatty acid elongase activity"/>
    <property type="evidence" value="ECO:0007669"/>
    <property type="project" value="InterPro"/>
</dbReference>
<dbReference type="Pfam" id="PF01151">
    <property type="entry name" value="ELO"/>
    <property type="match status" value="1"/>
</dbReference>
<dbReference type="EC" id="2.3.1.-" evidence="10"/>
<keyword evidence="9 10" id="KW-0275">Fatty acid biosynthesis</keyword>
<keyword evidence="5 10" id="KW-0276">Fatty acid metabolism</keyword>
<evidence type="ECO:0000256" key="6">
    <source>
        <dbReference type="ARBA" id="ARBA00022989"/>
    </source>
</evidence>
<dbReference type="OrthoDB" id="10259681at2759"/>
<keyword evidence="6 10" id="KW-1133">Transmembrane helix</keyword>
<gene>
    <name evidence="12" type="ORF">UBRO2_00796</name>
    <name evidence="11" type="ORF">UBRO_08479</name>
</gene>
<evidence type="ECO:0000256" key="5">
    <source>
        <dbReference type="ARBA" id="ARBA00022832"/>
    </source>
</evidence>
<keyword evidence="7 10" id="KW-0443">Lipid metabolism</keyword>
<dbReference type="AlphaFoldDB" id="A0A1K0G6F4"/>
<dbReference type="PANTHER" id="PTHR11157">
    <property type="entry name" value="FATTY ACID ACYL TRANSFERASE-RELATED"/>
    <property type="match status" value="1"/>
</dbReference>
<reference evidence="13" key="2">
    <citation type="submission" date="2016-04" db="EMBL/GenBank/DDBJ databases">
        <authorList>
            <person name="Guldener U."/>
            <person name="Guldener U."/>
        </authorList>
    </citation>
    <scope>NUCLEOTIDE SEQUENCE [LARGE SCALE GENOMIC DNA]</scope>
    <source>
        <strain evidence="13">UB2112</strain>
    </source>
</reference>
<dbReference type="GO" id="GO:0034625">
    <property type="term" value="P:fatty acid elongation, monounsaturated fatty acid"/>
    <property type="evidence" value="ECO:0007669"/>
    <property type="project" value="TreeGrafter"/>
</dbReference>
<dbReference type="EMBL" id="ULHB01000008">
    <property type="protein sequence ID" value="SYW75562.1"/>
    <property type="molecule type" value="Genomic_DNA"/>
</dbReference>
<keyword evidence="3 10" id="KW-0808">Transferase</keyword>
<feature type="transmembrane region" description="Helical" evidence="10">
    <location>
        <begin position="205"/>
        <end position="226"/>
    </location>
</feature>
<evidence type="ECO:0000256" key="2">
    <source>
        <dbReference type="ARBA" id="ARBA00022516"/>
    </source>
</evidence>
<evidence type="ECO:0000256" key="3">
    <source>
        <dbReference type="ARBA" id="ARBA00022679"/>
    </source>
</evidence>
<feature type="transmembrane region" description="Helical" evidence="10">
    <location>
        <begin position="316"/>
        <end position="336"/>
    </location>
</feature>
<dbReference type="EMBL" id="LT558125">
    <property type="protein sequence ID" value="SAM83155.1"/>
    <property type="molecule type" value="Genomic_DNA"/>
</dbReference>
<organism evidence="11 13">
    <name type="scientific">Ustilago bromivora</name>
    <dbReference type="NCBI Taxonomy" id="307758"/>
    <lineage>
        <taxon>Eukaryota</taxon>
        <taxon>Fungi</taxon>
        <taxon>Dikarya</taxon>
        <taxon>Basidiomycota</taxon>
        <taxon>Ustilaginomycotina</taxon>
        <taxon>Ustilaginomycetes</taxon>
        <taxon>Ustilaginales</taxon>
        <taxon>Ustilaginaceae</taxon>
        <taxon>Ustilago</taxon>
    </lineage>
</organism>
<feature type="transmembrane region" description="Helical" evidence="10">
    <location>
        <begin position="246"/>
        <end position="262"/>
    </location>
</feature>
<evidence type="ECO:0000256" key="7">
    <source>
        <dbReference type="ARBA" id="ARBA00023098"/>
    </source>
</evidence>
<dbReference type="GO" id="GO:0030148">
    <property type="term" value="P:sphingolipid biosynthetic process"/>
    <property type="evidence" value="ECO:0007669"/>
    <property type="project" value="TreeGrafter"/>
</dbReference>
<dbReference type="GO" id="GO:0034626">
    <property type="term" value="P:fatty acid elongation, polyunsaturated fatty acid"/>
    <property type="evidence" value="ECO:0007669"/>
    <property type="project" value="TreeGrafter"/>
</dbReference>
<accession>A0A1K0G6F4</accession>
<keyword evidence="8 10" id="KW-0472">Membrane</keyword>
<evidence type="ECO:0000313" key="13">
    <source>
        <dbReference type="Proteomes" id="UP000179920"/>
    </source>
</evidence>
<comment type="subcellular location">
    <subcellularLocation>
        <location evidence="1">Membrane</location>
        <topology evidence="1">Multi-pass membrane protein</topology>
    </subcellularLocation>
</comment>
<evidence type="ECO:0000256" key="4">
    <source>
        <dbReference type="ARBA" id="ARBA00022692"/>
    </source>
</evidence>
<feature type="transmembrane region" description="Helical" evidence="10">
    <location>
        <begin position="57"/>
        <end position="77"/>
    </location>
</feature>
<feature type="transmembrane region" description="Helical" evidence="10">
    <location>
        <begin position="98"/>
        <end position="116"/>
    </location>
</feature>
<comment type="similarity">
    <text evidence="10">Belongs to the ELO family.</text>
</comment>
<proteinExistence type="inferred from homology"/>
<name>A0A1K0G6F4_9BASI</name>
<dbReference type="GO" id="GO:0019367">
    <property type="term" value="P:fatty acid elongation, saturated fatty acid"/>
    <property type="evidence" value="ECO:0007669"/>
    <property type="project" value="TreeGrafter"/>
</dbReference>